<dbReference type="GeneID" id="93228038"/>
<reference evidence="1 2" key="1">
    <citation type="submission" date="2018-04" db="EMBL/GenBank/DDBJ databases">
        <title>Genomic Encyclopedia of Type Strains, Phase IV (KMG-IV): sequencing the most valuable type-strain genomes for metagenomic binning, comparative biology and taxonomic classification.</title>
        <authorList>
            <person name="Goeker M."/>
        </authorList>
    </citation>
    <scope>NUCLEOTIDE SEQUENCE [LARGE SCALE GENOMIC DNA]</scope>
    <source>
        <strain evidence="1 2">DSM 26588</strain>
    </source>
</reference>
<dbReference type="Pfam" id="PF06908">
    <property type="entry name" value="YpsA"/>
    <property type="match status" value="1"/>
</dbReference>
<dbReference type="EMBL" id="QEKK01000001">
    <property type="protein sequence ID" value="PVY59715.1"/>
    <property type="molecule type" value="Genomic_DNA"/>
</dbReference>
<evidence type="ECO:0000313" key="1">
    <source>
        <dbReference type="EMBL" id="PVY59715.1"/>
    </source>
</evidence>
<dbReference type="SUPFAM" id="SSF102405">
    <property type="entry name" value="MCP/YpsA-like"/>
    <property type="match status" value="1"/>
</dbReference>
<dbReference type="OrthoDB" id="1795759at2"/>
<evidence type="ECO:0000313" key="2">
    <source>
        <dbReference type="Proteomes" id="UP000245778"/>
    </source>
</evidence>
<dbReference type="InterPro" id="IPR010697">
    <property type="entry name" value="YspA"/>
</dbReference>
<dbReference type="PANTHER" id="PTHR38440:SF1">
    <property type="entry name" value="UPF0398 PROTEIN SPR0331"/>
    <property type="match status" value="1"/>
</dbReference>
<sequence>MTRGLACAIIGHRPTRFRFKYDENNNGCKRIKKRIRDQLIQLYEQGFRQFWVGGALGVDMWAGEILLRLKEQPEYSEIQLKIALPFEGHDTDWEDRSRSRMSFLIRHSAETVIVGNKEAPPAVNYRRRNEYMVDRAGYLLAVYDNDRSIRSGTGMTVNYARKKGLPITLIHPDKATISKEKPER</sequence>
<name>A0A2U1CFM5_9FIRM</name>
<protein>
    <submittedName>
        <fullName evidence="1">Putative phage-like protein YoqJ</fullName>
    </submittedName>
</protein>
<dbReference type="AlphaFoldDB" id="A0A2U1CFM5"/>
<comment type="caution">
    <text evidence="1">The sequence shown here is derived from an EMBL/GenBank/DDBJ whole genome shotgun (WGS) entry which is preliminary data.</text>
</comment>
<proteinExistence type="predicted"/>
<dbReference type="Gene3D" id="3.40.50.450">
    <property type="match status" value="1"/>
</dbReference>
<dbReference type="RefSeq" id="WP_116721467.1">
    <property type="nucleotide sequence ID" value="NZ_CP011524.1"/>
</dbReference>
<organism evidence="1 2">
    <name type="scientific">Intestinimonas butyriciproducens</name>
    <dbReference type="NCBI Taxonomy" id="1297617"/>
    <lineage>
        <taxon>Bacteria</taxon>
        <taxon>Bacillati</taxon>
        <taxon>Bacillota</taxon>
        <taxon>Clostridia</taxon>
        <taxon>Eubacteriales</taxon>
        <taxon>Intestinimonas</taxon>
    </lineage>
</organism>
<gene>
    <name evidence="1" type="ORF">C7373_101229</name>
</gene>
<dbReference type="PANTHER" id="PTHR38440">
    <property type="entry name" value="UPF0398 PROTEIN YPSA"/>
    <property type="match status" value="1"/>
</dbReference>
<dbReference type="Proteomes" id="UP000245778">
    <property type="component" value="Unassembled WGS sequence"/>
</dbReference>
<accession>A0A2U1CFM5</accession>